<evidence type="ECO:0000256" key="2">
    <source>
        <dbReference type="ARBA" id="ARBA00023125"/>
    </source>
</evidence>
<dbReference type="GO" id="GO:0003700">
    <property type="term" value="F:DNA-binding transcription factor activity"/>
    <property type="evidence" value="ECO:0007669"/>
    <property type="project" value="InterPro"/>
</dbReference>
<dbReference type="GO" id="GO:0043565">
    <property type="term" value="F:sequence-specific DNA binding"/>
    <property type="evidence" value="ECO:0007669"/>
    <property type="project" value="InterPro"/>
</dbReference>
<dbReference type="InterPro" id="IPR020449">
    <property type="entry name" value="Tscrpt_reg_AraC-type_HTH"/>
</dbReference>
<evidence type="ECO:0000259" key="4">
    <source>
        <dbReference type="PROSITE" id="PS01124"/>
    </source>
</evidence>
<dbReference type="STRING" id="555500.I215_08371"/>
<comment type="caution">
    <text evidence="5">The sequence shown here is derived from an EMBL/GenBank/DDBJ whole genome shotgun (WGS) entry which is preliminary data.</text>
</comment>
<dbReference type="InterPro" id="IPR053142">
    <property type="entry name" value="PchR_regulatory_protein"/>
</dbReference>
<dbReference type="Pfam" id="PF12833">
    <property type="entry name" value="HTH_18"/>
    <property type="match status" value="1"/>
</dbReference>
<dbReference type="InterPro" id="IPR018060">
    <property type="entry name" value="HTH_AraC"/>
</dbReference>
<keyword evidence="2" id="KW-0238">DNA-binding</keyword>
<keyword evidence="1" id="KW-0805">Transcription regulation</keyword>
<dbReference type="SUPFAM" id="SSF46689">
    <property type="entry name" value="Homeodomain-like"/>
    <property type="match status" value="2"/>
</dbReference>
<evidence type="ECO:0000256" key="3">
    <source>
        <dbReference type="ARBA" id="ARBA00023163"/>
    </source>
</evidence>
<dbReference type="PRINTS" id="PR00032">
    <property type="entry name" value="HTHARAC"/>
</dbReference>
<dbReference type="PANTHER" id="PTHR47893:SF1">
    <property type="entry name" value="REGULATORY PROTEIN PCHR"/>
    <property type="match status" value="1"/>
</dbReference>
<dbReference type="EMBL" id="AMSG01000009">
    <property type="protein sequence ID" value="EKF55245.1"/>
    <property type="molecule type" value="Genomic_DNA"/>
</dbReference>
<evidence type="ECO:0000313" key="6">
    <source>
        <dbReference type="Proteomes" id="UP000007364"/>
    </source>
</evidence>
<gene>
    <name evidence="5" type="ORF">I215_08371</name>
</gene>
<dbReference type="PATRIC" id="fig|555500.3.peg.1735"/>
<keyword evidence="6" id="KW-1185">Reference proteome</keyword>
<dbReference type="InterPro" id="IPR009057">
    <property type="entry name" value="Homeodomain-like_sf"/>
</dbReference>
<protein>
    <submittedName>
        <fullName evidence="5">AraC family transcriptional regulator</fullName>
    </submittedName>
</protein>
<dbReference type="RefSeq" id="WP_008991529.1">
    <property type="nucleotide sequence ID" value="NZ_AMSG01000009.1"/>
</dbReference>
<evidence type="ECO:0000313" key="5">
    <source>
        <dbReference type="EMBL" id="EKF55245.1"/>
    </source>
</evidence>
<dbReference type="PANTHER" id="PTHR47893">
    <property type="entry name" value="REGULATORY PROTEIN PCHR"/>
    <property type="match status" value="1"/>
</dbReference>
<keyword evidence="3" id="KW-0804">Transcription</keyword>
<organism evidence="5 6">
    <name type="scientific">Galbibacter marinus</name>
    <dbReference type="NCBI Taxonomy" id="555500"/>
    <lineage>
        <taxon>Bacteria</taxon>
        <taxon>Pseudomonadati</taxon>
        <taxon>Bacteroidota</taxon>
        <taxon>Flavobacteriia</taxon>
        <taxon>Flavobacteriales</taxon>
        <taxon>Flavobacteriaceae</taxon>
        <taxon>Galbibacter</taxon>
    </lineage>
</organism>
<dbReference type="eggNOG" id="COG2207">
    <property type="taxonomic scope" value="Bacteria"/>
</dbReference>
<dbReference type="AlphaFoldDB" id="K2PRT1"/>
<dbReference type="Proteomes" id="UP000007364">
    <property type="component" value="Unassembled WGS sequence"/>
</dbReference>
<evidence type="ECO:0000256" key="1">
    <source>
        <dbReference type="ARBA" id="ARBA00023015"/>
    </source>
</evidence>
<name>K2PRT1_9FLAO</name>
<reference evidence="5 6" key="1">
    <citation type="journal article" date="2012" name="J. Bacteriol.">
        <title>Genome Sequence of Galbibacter marinum Type Strain ck-I2-15.</title>
        <authorList>
            <person name="Lai Q."/>
            <person name="Li C."/>
            <person name="Shao Z."/>
        </authorList>
    </citation>
    <scope>NUCLEOTIDE SEQUENCE [LARGE SCALE GENOMIC DNA]</scope>
    <source>
        <strain evidence="6">ck-I2-15</strain>
    </source>
</reference>
<dbReference type="PROSITE" id="PS01124">
    <property type="entry name" value="HTH_ARAC_FAMILY_2"/>
    <property type="match status" value="1"/>
</dbReference>
<dbReference type="Gene3D" id="1.10.10.60">
    <property type="entry name" value="Homeodomain-like"/>
    <property type="match status" value="2"/>
</dbReference>
<feature type="domain" description="HTH araC/xylS-type" evidence="4">
    <location>
        <begin position="228"/>
        <end position="326"/>
    </location>
</feature>
<dbReference type="OrthoDB" id="799767at2"/>
<proteinExistence type="predicted"/>
<accession>K2PRT1</accession>
<dbReference type="SMART" id="SM00342">
    <property type="entry name" value="HTH_ARAC"/>
    <property type="match status" value="1"/>
</dbReference>
<sequence>MEKKRRDFINCELLNLTKLNESFLNSIAKPCESRSNSEYFSEYIVKKQFGKGRISLFKHQGVALQFSQFELIRDLVCYMEEDQEFLELSFLIEGEKIISMRGSSDIIHESQEAYTVENTQFKGYVRISGARPFREFRIRLSKDYLKSKGCYQLPVLKSLGQSGVIHSISNEILEVLMSFELTGLSKLSGRLYAEAKILELLAMEVGIYEKGQVIVKGNSQDKVLKKLYSARQLMLSNLHQNLSIREISREMAINEYMLKKEFKRVFGYSINEFYAKEKMNKAKELLKSTQRPIYEIAGEIGYKNATHFSAAFKRFFGSTPKNFRSAI</sequence>